<gene>
    <name evidence="4" type="ORF">FIBSPDRAFT_932122</name>
</gene>
<name>A0A166JAA4_9AGAM</name>
<keyword evidence="3" id="KW-0732">Signal</keyword>
<organism evidence="4 5">
    <name type="scientific">Athelia psychrophila</name>
    <dbReference type="NCBI Taxonomy" id="1759441"/>
    <lineage>
        <taxon>Eukaryota</taxon>
        <taxon>Fungi</taxon>
        <taxon>Dikarya</taxon>
        <taxon>Basidiomycota</taxon>
        <taxon>Agaricomycotina</taxon>
        <taxon>Agaricomycetes</taxon>
        <taxon>Agaricomycetidae</taxon>
        <taxon>Atheliales</taxon>
        <taxon>Atheliaceae</taxon>
        <taxon>Athelia</taxon>
    </lineage>
</organism>
<sequence length="473" mass="49837">MFSLTSLPKLVAALCVATLSGAYVIDDTNTTIQYLPGGRQQAAAGVQWHIAQSPEVNISASYDQTSTVGECVTSQNCTMTIPFQGSGIEIMVVQVNYAALNVSIVVDNLLPSYQHYPENIYVHNFSLFQIQELPTGPHTIMITLLDNQYASGDKFPYTNGTSAFVFDYATVNELDVSSGSTPSTGAGGPSATGSTGSSSASKAPIGAIVGGVVGGIALIMGAILLYLCRHRIAASPALRRRRTEIDPEPKRHTLEDPPSAGPYNASFNPQNLYSNNQAPYPQSVNPGPYPQSINPGGADMSEIGYQQSPSNRGKYTSGTSASGLTAATELAYARFRSDAGRSEGASVSEGSGVRGQAPSVAPLGLRSGGFPSPSRTSYAQSAVSRAMSEIPSLNEARASQLTPEQLDFVHNLISLNVPAADIAGVMERMREEGEDGEANQRMGLGLEKGVLGRGDVKSPPEHEALPEYEPPSQ</sequence>
<feature type="compositionally biased region" description="Basic and acidic residues" evidence="1">
    <location>
        <begin position="454"/>
        <end position="465"/>
    </location>
</feature>
<dbReference type="AlphaFoldDB" id="A0A166JAA4"/>
<accession>A0A166JAA4</accession>
<feature type="compositionally biased region" description="Polar residues" evidence="1">
    <location>
        <begin position="265"/>
        <end position="285"/>
    </location>
</feature>
<feature type="region of interest" description="Disordered" evidence="1">
    <location>
        <begin position="243"/>
        <end position="320"/>
    </location>
</feature>
<dbReference type="Proteomes" id="UP000076532">
    <property type="component" value="Unassembled WGS sequence"/>
</dbReference>
<keyword evidence="2" id="KW-0472">Membrane</keyword>
<dbReference type="EMBL" id="KV417553">
    <property type="protein sequence ID" value="KZP20656.1"/>
    <property type="molecule type" value="Genomic_DNA"/>
</dbReference>
<evidence type="ECO:0000256" key="3">
    <source>
        <dbReference type="SAM" id="SignalP"/>
    </source>
</evidence>
<feature type="region of interest" description="Disordered" evidence="1">
    <location>
        <begin position="430"/>
        <end position="473"/>
    </location>
</feature>
<reference evidence="4 5" key="1">
    <citation type="journal article" date="2016" name="Mol. Biol. Evol.">
        <title>Comparative Genomics of Early-Diverging Mushroom-Forming Fungi Provides Insights into the Origins of Lignocellulose Decay Capabilities.</title>
        <authorList>
            <person name="Nagy L.G."/>
            <person name="Riley R."/>
            <person name="Tritt A."/>
            <person name="Adam C."/>
            <person name="Daum C."/>
            <person name="Floudas D."/>
            <person name="Sun H."/>
            <person name="Yadav J.S."/>
            <person name="Pangilinan J."/>
            <person name="Larsson K.H."/>
            <person name="Matsuura K."/>
            <person name="Barry K."/>
            <person name="Labutti K."/>
            <person name="Kuo R."/>
            <person name="Ohm R.A."/>
            <person name="Bhattacharya S.S."/>
            <person name="Shirouzu T."/>
            <person name="Yoshinaga Y."/>
            <person name="Martin F.M."/>
            <person name="Grigoriev I.V."/>
            <person name="Hibbett D.S."/>
        </authorList>
    </citation>
    <scope>NUCLEOTIDE SEQUENCE [LARGE SCALE GENOMIC DNA]</scope>
    <source>
        <strain evidence="4 5">CBS 109695</strain>
    </source>
</reference>
<feature type="signal peptide" evidence="3">
    <location>
        <begin position="1"/>
        <end position="22"/>
    </location>
</feature>
<protein>
    <recommendedName>
        <fullName evidence="6">Mid2 domain-containing protein</fullName>
    </recommendedName>
</protein>
<feature type="compositionally biased region" description="Low complexity" evidence="1">
    <location>
        <begin position="342"/>
        <end position="355"/>
    </location>
</feature>
<dbReference type="OrthoDB" id="2872628at2759"/>
<keyword evidence="2" id="KW-1133">Transmembrane helix</keyword>
<feature type="region of interest" description="Disordered" evidence="1">
    <location>
        <begin position="177"/>
        <end position="200"/>
    </location>
</feature>
<evidence type="ECO:0008006" key="6">
    <source>
        <dbReference type="Google" id="ProtNLM"/>
    </source>
</evidence>
<keyword evidence="2" id="KW-0812">Transmembrane</keyword>
<feature type="region of interest" description="Disordered" evidence="1">
    <location>
        <begin position="342"/>
        <end position="377"/>
    </location>
</feature>
<proteinExistence type="predicted"/>
<feature type="compositionally biased region" description="Low complexity" evidence="1">
    <location>
        <begin position="191"/>
        <end position="200"/>
    </location>
</feature>
<keyword evidence="5" id="KW-1185">Reference proteome</keyword>
<feature type="compositionally biased region" description="Basic and acidic residues" evidence="1">
    <location>
        <begin position="243"/>
        <end position="255"/>
    </location>
</feature>
<evidence type="ECO:0000256" key="1">
    <source>
        <dbReference type="SAM" id="MobiDB-lite"/>
    </source>
</evidence>
<feature type="chain" id="PRO_5007875746" description="Mid2 domain-containing protein" evidence="3">
    <location>
        <begin position="23"/>
        <end position="473"/>
    </location>
</feature>
<feature type="compositionally biased region" description="Polar residues" evidence="1">
    <location>
        <begin position="304"/>
        <end position="320"/>
    </location>
</feature>
<evidence type="ECO:0000313" key="4">
    <source>
        <dbReference type="EMBL" id="KZP20656.1"/>
    </source>
</evidence>
<dbReference type="Gene3D" id="2.60.120.260">
    <property type="entry name" value="Galactose-binding domain-like"/>
    <property type="match status" value="1"/>
</dbReference>
<evidence type="ECO:0000313" key="5">
    <source>
        <dbReference type="Proteomes" id="UP000076532"/>
    </source>
</evidence>
<evidence type="ECO:0000256" key="2">
    <source>
        <dbReference type="SAM" id="Phobius"/>
    </source>
</evidence>
<feature type="transmembrane region" description="Helical" evidence="2">
    <location>
        <begin position="205"/>
        <end position="228"/>
    </location>
</feature>